<dbReference type="GO" id="GO:0000978">
    <property type="term" value="F:RNA polymerase II cis-regulatory region sequence-specific DNA binding"/>
    <property type="evidence" value="ECO:0007669"/>
    <property type="project" value="TreeGrafter"/>
</dbReference>
<evidence type="ECO:0000313" key="7">
    <source>
        <dbReference type="EMBL" id="KIN99934.1"/>
    </source>
</evidence>
<evidence type="ECO:0000256" key="4">
    <source>
        <dbReference type="PROSITE-ProRule" id="PRU00042"/>
    </source>
</evidence>
<evidence type="ECO:0000256" key="1">
    <source>
        <dbReference type="ARBA" id="ARBA00022723"/>
    </source>
</evidence>
<reference evidence="8" key="2">
    <citation type="submission" date="2015-01" db="EMBL/GenBank/DDBJ databases">
        <title>Evolutionary Origins and Diversification of the Mycorrhizal Mutualists.</title>
        <authorList>
            <consortium name="DOE Joint Genome Institute"/>
            <consortium name="Mycorrhizal Genomics Consortium"/>
            <person name="Kohler A."/>
            <person name="Kuo A."/>
            <person name="Nagy L.G."/>
            <person name="Floudas D."/>
            <person name="Copeland A."/>
            <person name="Barry K.W."/>
            <person name="Cichocki N."/>
            <person name="Veneault-Fourrey C."/>
            <person name="LaButti K."/>
            <person name="Lindquist E.A."/>
            <person name="Lipzen A."/>
            <person name="Lundell T."/>
            <person name="Morin E."/>
            <person name="Murat C."/>
            <person name="Riley R."/>
            <person name="Ohm R."/>
            <person name="Sun H."/>
            <person name="Tunlid A."/>
            <person name="Henrissat B."/>
            <person name="Grigoriev I.V."/>
            <person name="Hibbett D.S."/>
            <person name="Martin F."/>
        </authorList>
    </citation>
    <scope>NUCLEOTIDE SEQUENCE [LARGE SCALE GENOMIC DNA]</scope>
    <source>
        <strain evidence="8">Marx 270</strain>
    </source>
</reference>
<dbReference type="EMBL" id="KN832000">
    <property type="protein sequence ID" value="KIN99934.1"/>
    <property type="molecule type" value="Genomic_DNA"/>
</dbReference>
<feature type="compositionally biased region" description="Pro residues" evidence="5">
    <location>
        <begin position="106"/>
        <end position="116"/>
    </location>
</feature>
<dbReference type="AlphaFoldDB" id="A0A0C3NFY4"/>
<evidence type="ECO:0000259" key="6">
    <source>
        <dbReference type="PROSITE" id="PS50157"/>
    </source>
</evidence>
<dbReference type="OrthoDB" id="6365676at2759"/>
<dbReference type="STRING" id="870435.A0A0C3NFY4"/>
<dbReference type="InterPro" id="IPR013087">
    <property type="entry name" value="Znf_C2H2_type"/>
</dbReference>
<reference evidence="7 8" key="1">
    <citation type="submission" date="2014-04" db="EMBL/GenBank/DDBJ databases">
        <authorList>
            <consortium name="DOE Joint Genome Institute"/>
            <person name="Kuo A."/>
            <person name="Kohler A."/>
            <person name="Costa M.D."/>
            <person name="Nagy L.G."/>
            <person name="Floudas D."/>
            <person name="Copeland A."/>
            <person name="Barry K.W."/>
            <person name="Cichocki N."/>
            <person name="Veneault-Fourrey C."/>
            <person name="LaButti K."/>
            <person name="Lindquist E.A."/>
            <person name="Lipzen A."/>
            <person name="Lundell T."/>
            <person name="Morin E."/>
            <person name="Murat C."/>
            <person name="Sun H."/>
            <person name="Tunlid A."/>
            <person name="Henrissat B."/>
            <person name="Grigoriev I.V."/>
            <person name="Hibbett D.S."/>
            <person name="Martin F."/>
            <person name="Nordberg H.P."/>
            <person name="Cantor M.N."/>
            <person name="Hua S.X."/>
        </authorList>
    </citation>
    <scope>NUCLEOTIDE SEQUENCE [LARGE SCALE GENOMIC DNA]</scope>
    <source>
        <strain evidence="7 8">Marx 270</strain>
    </source>
</reference>
<accession>A0A0C3NFY4</accession>
<feature type="compositionally biased region" description="Polar residues" evidence="5">
    <location>
        <begin position="78"/>
        <end position="91"/>
    </location>
</feature>
<feature type="region of interest" description="Disordered" evidence="5">
    <location>
        <begin position="78"/>
        <end position="156"/>
    </location>
</feature>
<dbReference type="SMART" id="SM00355">
    <property type="entry name" value="ZnF_C2H2"/>
    <property type="match status" value="2"/>
</dbReference>
<evidence type="ECO:0000313" key="8">
    <source>
        <dbReference type="Proteomes" id="UP000054217"/>
    </source>
</evidence>
<dbReference type="Proteomes" id="UP000054217">
    <property type="component" value="Unassembled WGS sequence"/>
</dbReference>
<evidence type="ECO:0000256" key="3">
    <source>
        <dbReference type="ARBA" id="ARBA00022833"/>
    </source>
</evidence>
<feature type="region of interest" description="Disordered" evidence="5">
    <location>
        <begin position="1"/>
        <end position="25"/>
    </location>
</feature>
<dbReference type="PANTHER" id="PTHR23235">
    <property type="entry name" value="KRUEPPEL-LIKE TRANSCRIPTION FACTOR"/>
    <property type="match status" value="1"/>
</dbReference>
<dbReference type="GO" id="GO:0000981">
    <property type="term" value="F:DNA-binding transcription factor activity, RNA polymerase II-specific"/>
    <property type="evidence" value="ECO:0007669"/>
    <property type="project" value="TreeGrafter"/>
</dbReference>
<dbReference type="HOGENOM" id="CLU_1180624_0_0_1"/>
<protein>
    <recommendedName>
        <fullName evidence="6">C2H2-type domain-containing protein</fullName>
    </recommendedName>
</protein>
<dbReference type="Gene3D" id="3.30.160.60">
    <property type="entry name" value="Classic Zinc Finger"/>
    <property type="match status" value="1"/>
</dbReference>
<dbReference type="InParanoid" id="A0A0C3NFY4"/>
<proteinExistence type="predicted"/>
<feature type="compositionally biased region" description="Low complexity" evidence="5">
    <location>
        <begin position="96"/>
        <end position="105"/>
    </location>
</feature>
<dbReference type="PANTHER" id="PTHR23235:SF58">
    <property type="entry name" value="EARLY GROWTH RESPONSE PROTEIN 4"/>
    <property type="match status" value="1"/>
</dbReference>
<sequence>MLPAETAHTPLFTPTPGPSEPTPTTQAQNLFNPSTPYRTECSFPFSQDAFCLPFLEMVPNTSLLPAATAYTHPFTPTLGLSQPTPTTQMQNPLPDPTVFPTTPSYTYPPTPTPGPSQPISTIQTQNPLTPPTPSTPCSVRRRTRGRQAPVSPDGKAVKYRSKNGELKDRPFICPVAACAVSFSRNEHLKRHIKCVHTDDEGWVCQYGESCMKTFTRKDNYRQHVRKDHPNQIWVN</sequence>
<keyword evidence="3" id="KW-0862">Zinc</keyword>
<keyword evidence="2 4" id="KW-0863">Zinc-finger</keyword>
<gene>
    <name evidence="7" type="ORF">M404DRAFT_1004243</name>
</gene>
<dbReference type="SUPFAM" id="SSF57667">
    <property type="entry name" value="beta-beta-alpha zinc fingers"/>
    <property type="match status" value="1"/>
</dbReference>
<feature type="domain" description="C2H2-type" evidence="6">
    <location>
        <begin position="171"/>
        <end position="201"/>
    </location>
</feature>
<dbReference type="GO" id="GO:0008270">
    <property type="term" value="F:zinc ion binding"/>
    <property type="evidence" value="ECO:0007669"/>
    <property type="project" value="UniProtKB-KW"/>
</dbReference>
<organism evidence="7 8">
    <name type="scientific">Pisolithus tinctorius Marx 270</name>
    <dbReference type="NCBI Taxonomy" id="870435"/>
    <lineage>
        <taxon>Eukaryota</taxon>
        <taxon>Fungi</taxon>
        <taxon>Dikarya</taxon>
        <taxon>Basidiomycota</taxon>
        <taxon>Agaricomycotina</taxon>
        <taxon>Agaricomycetes</taxon>
        <taxon>Agaricomycetidae</taxon>
        <taxon>Boletales</taxon>
        <taxon>Sclerodermatineae</taxon>
        <taxon>Pisolithaceae</taxon>
        <taxon>Pisolithus</taxon>
    </lineage>
</organism>
<dbReference type="PROSITE" id="PS00028">
    <property type="entry name" value="ZINC_FINGER_C2H2_1"/>
    <property type="match status" value="1"/>
</dbReference>
<name>A0A0C3NFY4_PISTI</name>
<keyword evidence="1" id="KW-0479">Metal-binding</keyword>
<feature type="domain" description="C2H2-type" evidence="6">
    <location>
        <begin position="202"/>
        <end position="231"/>
    </location>
</feature>
<evidence type="ECO:0000256" key="2">
    <source>
        <dbReference type="ARBA" id="ARBA00022771"/>
    </source>
</evidence>
<dbReference type="InterPro" id="IPR036236">
    <property type="entry name" value="Znf_C2H2_sf"/>
</dbReference>
<evidence type="ECO:0000256" key="5">
    <source>
        <dbReference type="SAM" id="MobiDB-lite"/>
    </source>
</evidence>
<keyword evidence="8" id="KW-1185">Reference proteome</keyword>
<dbReference type="PROSITE" id="PS50157">
    <property type="entry name" value="ZINC_FINGER_C2H2_2"/>
    <property type="match status" value="2"/>
</dbReference>